<accession>C9YAN0</accession>
<dbReference type="EMBL" id="FN543104">
    <property type="protein sequence ID" value="CBA29372.1"/>
    <property type="molecule type" value="Genomic_DNA"/>
</dbReference>
<evidence type="ECO:0000256" key="1">
    <source>
        <dbReference type="ARBA" id="ARBA00009437"/>
    </source>
</evidence>
<feature type="domain" description="HTH lysR-type" evidence="5">
    <location>
        <begin position="6"/>
        <end position="63"/>
    </location>
</feature>
<keyword evidence="3" id="KW-0238">DNA-binding</keyword>
<dbReference type="GO" id="GO:0003677">
    <property type="term" value="F:DNA binding"/>
    <property type="evidence" value="ECO:0007669"/>
    <property type="project" value="UniProtKB-KW"/>
</dbReference>
<comment type="similarity">
    <text evidence="1">Belongs to the LysR transcriptional regulatory family.</text>
</comment>
<keyword evidence="4" id="KW-0804">Transcription</keyword>
<dbReference type="InterPro" id="IPR036390">
    <property type="entry name" value="WH_DNA-bd_sf"/>
</dbReference>
<dbReference type="PROSITE" id="PS50931">
    <property type="entry name" value="HTH_LYSR"/>
    <property type="match status" value="1"/>
</dbReference>
<evidence type="ECO:0000256" key="4">
    <source>
        <dbReference type="ARBA" id="ARBA00023163"/>
    </source>
</evidence>
<dbReference type="PANTHER" id="PTHR30419:SF30">
    <property type="entry name" value="LYSR FAMILY TRANSCRIPTIONAL REGULATOR"/>
    <property type="match status" value="1"/>
</dbReference>
<dbReference type="InterPro" id="IPR005119">
    <property type="entry name" value="LysR_subst-bd"/>
</dbReference>
<keyword evidence="2" id="KW-0805">Transcription regulation</keyword>
<dbReference type="InterPro" id="IPR050950">
    <property type="entry name" value="HTH-type_LysR_regulators"/>
</dbReference>
<dbReference type="SUPFAM" id="SSF46785">
    <property type="entry name" value="Winged helix' DNA-binding domain"/>
    <property type="match status" value="1"/>
</dbReference>
<dbReference type="Gene3D" id="1.10.10.10">
    <property type="entry name" value="Winged helix-like DNA-binding domain superfamily/Winged helix DNA-binding domain"/>
    <property type="match status" value="1"/>
</dbReference>
<organism evidence="6">
    <name type="scientific">Curvibacter symbiont subsp. Hydra magnipapillata</name>
    <dbReference type="NCBI Taxonomy" id="667019"/>
    <lineage>
        <taxon>Bacteria</taxon>
        <taxon>Pseudomonadati</taxon>
        <taxon>Pseudomonadota</taxon>
        <taxon>Betaproteobacteria</taxon>
        <taxon>Burkholderiales</taxon>
        <taxon>Comamonadaceae</taxon>
        <taxon>Curvibacter</taxon>
    </lineage>
</organism>
<name>C9YAN0_CURXX</name>
<dbReference type="SUPFAM" id="SSF53850">
    <property type="entry name" value="Periplasmic binding protein-like II"/>
    <property type="match status" value="1"/>
</dbReference>
<dbReference type="InterPro" id="IPR000847">
    <property type="entry name" value="LysR_HTH_N"/>
</dbReference>
<dbReference type="PRINTS" id="PR00039">
    <property type="entry name" value="HTHLYSR"/>
</dbReference>
<dbReference type="AlphaFoldDB" id="C9YAN0"/>
<reference evidence="6" key="1">
    <citation type="journal article" date="2010" name="Nature">
        <title>The dynamic genome of Hydra.</title>
        <authorList>
            <person name="Chapman J.A."/>
            <person name="Kirkness E.F."/>
            <person name="Simakov O."/>
            <person name="Hampson S.E."/>
            <person name="Mitros T."/>
            <person name="Weinmaier T."/>
            <person name="Rattei T."/>
            <person name="Balasubramanian P.G."/>
            <person name="Borman J."/>
            <person name="Busam D."/>
            <person name="Disbennett K."/>
            <person name="Pfannkoch C."/>
            <person name="Sumin N."/>
            <person name="Sutton G."/>
            <person name="Viswanathan L."/>
            <person name="Walenz B."/>
            <person name="Goodstein D.M."/>
            <person name="Hellsten U."/>
            <person name="Kawashima T."/>
            <person name="Prochnik S.E."/>
            <person name="Putnam N.H."/>
            <person name="Shu S."/>
            <person name="Blumberg B."/>
            <person name="Dana C.E."/>
            <person name="Gee L."/>
            <person name="Kibler D.F."/>
            <person name="Law L."/>
            <person name="Lindgens D."/>
            <person name="Martinez D.E."/>
            <person name="Peng J."/>
            <person name="Wigge P.A."/>
            <person name="Bertulat B."/>
            <person name="Guder C."/>
            <person name="Nakamura Y."/>
            <person name="Ozbek S."/>
            <person name="Watanabe H."/>
            <person name="Khalturin K."/>
            <person name="Hemmrich G."/>
            <person name="Franke A."/>
            <person name="Augustin R."/>
            <person name="Fraune S."/>
            <person name="Hayakawa E."/>
            <person name="Hayakawa S."/>
            <person name="Hirose M."/>
            <person name="Hwang J."/>
            <person name="Ikeo K."/>
            <person name="Nishimiya-Fujisawa C."/>
            <person name="Ogura A."/>
            <person name="Takahashi T."/>
            <person name="Steinmetz P.R."/>
            <person name="Zhang X."/>
            <person name="Aufschnaiter R."/>
            <person name="Eder M.K."/>
            <person name="Gorny A.K."/>
            <person name="Salvenmoser W."/>
            <person name="Heimberg A.M."/>
            <person name="Wheeler B.M."/>
            <person name="Peterson K.J."/>
            <person name="Boettger A."/>
            <person name="Tischler P."/>
            <person name="Wolf A."/>
            <person name="Gojobori T."/>
            <person name="Remington K.A."/>
            <person name="Strausberg R.L."/>
            <person name="Venter J."/>
            <person name="Technau U."/>
            <person name="Hobmayer B."/>
            <person name="Bosch T.C."/>
            <person name="Holstein T.W."/>
            <person name="Fujisawa T."/>
            <person name="Bode H.R."/>
            <person name="David C.N."/>
            <person name="Rokhsar D.S."/>
            <person name="Steele R.E."/>
        </authorList>
    </citation>
    <scope>NUCLEOTIDE SEQUENCE</scope>
</reference>
<dbReference type="CDD" id="cd05466">
    <property type="entry name" value="PBP2_LTTR_substrate"/>
    <property type="match status" value="1"/>
</dbReference>
<evidence type="ECO:0000259" key="5">
    <source>
        <dbReference type="PROSITE" id="PS50931"/>
    </source>
</evidence>
<dbReference type="InterPro" id="IPR036388">
    <property type="entry name" value="WH-like_DNA-bd_sf"/>
</dbReference>
<dbReference type="Pfam" id="PF00126">
    <property type="entry name" value="HTH_1"/>
    <property type="match status" value="1"/>
</dbReference>
<dbReference type="FunFam" id="1.10.10.10:FF:000001">
    <property type="entry name" value="LysR family transcriptional regulator"/>
    <property type="match status" value="1"/>
</dbReference>
<dbReference type="Gene3D" id="3.40.190.10">
    <property type="entry name" value="Periplasmic binding protein-like II"/>
    <property type="match status" value="2"/>
</dbReference>
<protein>
    <recommendedName>
        <fullName evidence="5">HTH lysR-type domain-containing protein</fullName>
    </recommendedName>
</protein>
<proteinExistence type="inferred from homology"/>
<evidence type="ECO:0000256" key="2">
    <source>
        <dbReference type="ARBA" id="ARBA00023015"/>
    </source>
</evidence>
<gene>
    <name evidence="6" type="ORF">Csp_A11810</name>
</gene>
<dbReference type="GO" id="GO:0003700">
    <property type="term" value="F:DNA-binding transcription factor activity"/>
    <property type="evidence" value="ECO:0007669"/>
    <property type="project" value="InterPro"/>
</dbReference>
<evidence type="ECO:0000313" key="6">
    <source>
        <dbReference type="EMBL" id="CBA29372.1"/>
    </source>
</evidence>
<evidence type="ECO:0000256" key="3">
    <source>
        <dbReference type="ARBA" id="ARBA00023125"/>
    </source>
</evidence>
<dbReference type="GO" id="GO:0005829">
    <property type="term" value="C:cytosol"/>
    <property type="evidence" value="ECO:0007669"/>
    <property type="project" value="TreeGrafter"/>
</dbReference>
<sequence>MEWIAMDIKHLTHIVALADKRNFARAAEHLHLSQPALSRSIQAAEAALNLRLFDRGALEVKPTPAGEFVLERARRLVFESRCLLRDVNLYRDRTLGNTAFGVGPFPAATVLAPLLVQVRQSHPGVQIRASVGNWELLLSRLRAEELEFFLADTRDIPRTPDLEVTQLVQLPAGLFVRAGHSLLEAGPLKPKALLEAMVLHGIATVRVPAAMQTLLVQLMGQSSADALPIALECDDVRTLKHVALATDSVLIAPVTAVAAEMNEGRLVQLETPGFPPAYSDLGLVMLKGRTPSPTAQHVIEQVTAMLQAS</sequence>
<dbReference type="Pfam" id="PF03466">
    <property type="entry name" value="LysR_substrate"/>
    <property type="match status" value="1"/>
</dbReference>
<dbReference type="PANTHER" id="PTHR30419">
    <property type="entry name" value="HTH-TYPE TRANSCRIPTIONAL REGULATOR YBHD"/>
    <property type="match status" value="1"/>
</dbReference>